<protein>
    <submittedName>
        <fullName evidence="1">Uncharacterized protein</fullName>
    </submittedName>
</protein>
<name>A0ABM9Y5Y2_YERMW</name>
<dbReference type="Proteomes" id="UP000003027">
    <property type="component" value="Unassembled WGS sequence"/>
</dbReference>
<comment type="caution">
    <text evidence="1">The sequence shown here is derived from an EMBL/GenBank/DDBJ whole genome shotgun (WGS) entry which is preliminary data.</text>
</comment>
<accession>A0ABM9Y5Y2</accession>
<dbReference type="EMBL" id="AALD02000045">
    <property type="protein sequence ID" value="EEQ09227.1"/>
    <property type="molecule type" value="Genomic_DNA"/>
</dbReference>
<evidence type="ECO:0000313" key="1">
    <source>
        <dbReference type="EMBL" id="EEQ09227.1"/>
    </source>
</evidence>
<gene>
    <name evidence="1" type="ORF">ymoll0001_6130</name>
</gene>
<organism evidence="1 2">
    <name type="scientific">Yersinia mollaretii (strain ATCC 43969 / DSM 18520 / CIP 103324 / CNY 7263 / WAIP 204)</name>
    <dbReference type="NCBI Taxonomy" id="349967"/>
    <lineage>
        <taxon>Bacteria</taxon>
        <taxon>Pseudomonadati</taxon>
        <taxon>Pseudomonadota</taxon>
        <taxon>Gammaproteobacteria</taxon>
        <taxon>Enterobacterales</taxon>
        <taxon>Yersiniaceae</taxon>
        <taxon>Yersinia</taxon>
    </lineage>
</organism>
<proteinExistence type="predicted"/>
<sequence>MYKPALYCLFLEKIKTIGVIVAVRLSAASAQGAGAYT</sequence>
<evidence type="ECO:0000313" key="2">
    <source>
        <dbReference type="Proteomes" id="UP000003027"/>
    </source>
</evidence>
<keyword evidence="2" id="KW-1185">Reference proteome</keyword>
<reference evidence="1" key="1">
    <citation type="submission" date="2008-12" db="EMBL/GenBank/DDBJ databases">
        <title>Annotation of the Yersinia mollaretii ATCC 43969 genome.</title>
        <authorList>
            <person name="Read T.D."/>
            <person name="Akmal A."/>
            <person name="Bishop-Lilly K."/>
            <person name="Chen P.E."/>
            <person name="Cook C."/>
            <person name="Kiley M.P."/>
            <person name="Lentz S."/>
            <person name="Mateczun A."/>
            <person name="Nagarajan N."/>
            <person name="Nolan N."/>
            <person name="Osborne B.I."/>
            <person name="Pop M."/>
            <person name="Sozhamannan S."/>
            <person name="Stewart A.C."/>
            <person name="Sulakvelidze A."/>
            <person name="Thomason B."/>
            <person name="Willner K."/>
            <person name="Zwick M.E."/>
        </authorList>
    </citation>
    <scope>NUCLEOTIDE SEQUENCE [LARGE SCALE GENOMIC DNA]</scope>
    <source>
        <strain evidence="1">ATCC 43969</strain>
    </source>
</reference>